<dbReference type="InterPro" id="IPR007582">
    <property type="entry name" value="TFIID_NTD2"/>
</dbReference>
<dbReference type="Proteomes" id="UP000015241">
    <property type="component" value="Unassembled WGS sequence"/>
</dbReference>
<dbReference type="CDD" id="cd08044">
    <property type="entry name" value="TAF5_NTD2"/>
    <property type="match status" value="1"/>
</dbReference>
<proteinExistence type="predicted"/>
<feature type="region of interest" description="Disordered" evidence="8">
    <location>
        <begin position="729"/>
        <end position="762"/>
    </location>
</feature>
<dbReference type="InterPro" id="IPR036322">
    <property type="entry name" value="WD40_repeat_dom_sf"/>
</dbReference>
<feature type="compositionally biased region" description="Low complexity" evidence="8">
    <location>
        <begin position="740"/>
        <end position="751"/>
    </location>
</feature>
<feature type="compositionally biased region" description="Low complexity" evidence="8">
    <location>
        <begin position="14"/>
        <end position="23"/>
    </location>
</feature>
<dbReference type="SMART" id="SM00320">
    <property type="entry name" value="WD40"/>
    <property type="match status" value="6"/>
</dbReference>
<gene>
    <name evidence="10" type="ORF">FOMPIDRAFT_1157768</name>
</gene>
<dbReference type="PROSITE" id="PS50082">
    <property type="entry name" value="WD_REPEATS_2"/>
    <property type="match status" value="5"/>
</dbReference>
<dbReference type="SUPFAM" id="SSF50978">
    <property type="entry name" value="WD40 repeat-like"/>
    <property type="match status" value="1"/>
</dbReference>
<dbReference type="GO" id="GO:0016251">
    <property type="term" value="F:RNA polymerase II general transcription initiation factor activity"/>
    <property type="evidence" value="ECO:0007669"/>
    <property type="project" value="TreeGrafter"/>
</dbReference>
<evidence type="ECO:0000256" key="1">
    <source>
        <dbReference type="ARBA" id="ARBA00004123"/>
    </source>
</evidence>
<protein>
    <recommendedName>
        <fullName evidence="9">TFIID subunit TAF5 NTD2 domain-containing protein</fullName>
    </recommendedName>
</protein>
<reference evidence="10 11" key="1">
    <citation type="journal article" date="2012" name="Science">
        <title>The Paleozoic origin of enzymatic lignin decomposition reconstructed from 31 fungal genomes.</title>
        <authorList>
            <person name="Floudas D."/>
            <person name="Binder M."/>
            <person name="Riley R."/>
            <person name="Barry K."/>
            <person name="Blanchette R.A."/>
            <person name="Henrissat B."/>
            <person name="Martinez A.T."/>
            <person name="Otillar R."/>
            <person name="Spatafora J.W."/>
            <person name="Yadav J.S."/>
            <person name="Aerts A."/>
            <person name="Benoit I."/>
            <person name="Boyd A."/>
            <person name="Carlson A."/>
            <person name="Copeland A."/>
            <person name="Coutinho P.M."/>
            <person name="de Vries R.P."/>
            <person name="Ferreira P."/>
            <person name="Findley K."/>
            <person name="Foster B."/>
            <person name="Gaskell J."/>
            <person name="Glotzer D."/>
            <person name="Gorecki P."/>
            <person name="Heitman J."/>
            <person name="Hesse C."/>
            <person name="Hori C."/>
            <person name="Igarashi K."/>
            <person name="Jurgens J.A."/>
            <person name="Kallen N."/>
            <person name="Kersten P."/>
            <person name="Kohler A."/>
            <person name="Kuees U."/>
            <person name="Kumar T.K.A."/>
            <person name="Kuo A."/>
            <person name="LaButti K."/>
            <person name="Larrondo L.F."/>
            <person name="Lindquist E."/>
            <person name="Ling A."/>
            <person name="Lombard V."/>
            <person name="Lucas S."/>
            <person name="Lundell T."/>
            <person name="Martin R."/>
            <person name="McLaughlin D.J."/>
            <person name="Morgenstern I."/>
            <person name="Morin E."/>
            <person name="Murat C."/>
            <person name="Nagy L.G."/>
            <person name="Nolan M."/>
            <person name="Ohm R.A."/>
            <person name="Patyshakuliyeva A."/>
            <person name="Rokas A."/>
            <person name="Ruiz-Duenas F.J."/>
            <person name="Sabat G."/>
            <person name="Salamov A."/>
            <person name="Samejima M."/>
            <person name="Schmutz J."/>
            <person name="Slot J.C."/>
            <person name="St John F."/>
            <person name="Stenlid J."/>
            <person name="Sun H."/>
            <person name="Sun S."/>
            <person name="Syed K."/>
            <person name="Tsang A."/>
            <person name="Wiebenga A."/>
            <person name="Young D."/>
            <person name="Pisabarro A."/>
            <person name="Eastwood D.C."/>
            <person name="Martin F."/>
            <person name="Cullen D."/>
            <person name="Grigoriev I.V."/>
            <person name="Hibbett D.S."/>
        </authorList>
    </citation>
    <scope>NUCLEOTIDE SEQUENCE</scope>
    <source>
        <strain evidence="11">FP-58527</strain>
    </source>
</reference>
<dbReference type="HOGENOM" id="CLU_005884_0_0_1"/>
<evidence type="ECO:0000256" key="6">
    <source>
        <dbReference type="ARBA" id="ARBA00023242"/>
    </source>
</evidence>
<feature type="region of interest" description="Disordered" evidence="8">
    <location>
        <begin position="381"/>
        <end position="400"/>
    </location>
</feature>
<accession>S8EKL9</accession>
<feature type="repeat" description="WD" evidence="7">
    <location>
        <begin position="516"/>
        <end position="563"/>
    </location>
</feature>
<evidence type="ECO:0000256" key="4">
    <source>
        <dbReference type="ARBA" id="ARBA00023015"/>
    </source>
</evidence>
<feature type="repeat" description="WD" evidence="7">
    <location>
        <begin position="606"/>
        <end position="647"/>
    </location>
</feature>
<organism evidence="10 11">
    <name type="scientific">Fomitopsis schrenkii</name>
    <name type="common">Brown rot fungus</name>
    <dbReference type="NCBI Taxonomy" id="2126942"/>
    <lineage>
        <taxon>Eukaryota</taxon>
        <taxon>Fungi</taxon>
        <taxon>Dikarya</taxon>
        <taxon>Basidiomycota</taxon>
        <taxon>Agaricomycotina</taxon>
        <taxon>Agaricomycetes</taxon>
        <taxon>Polyporales</taxon>
        <taxon>Fomitopsis</taxon>
    </lineage>
</organism>
<keyword evidence="6" id="KW-0539">Nucleus</keyword>
<dbReference type="Pfam" id="PF04494">
    <property type="entry name" value="TFIID_NTD2"/>
    <property type="match status" value="1"/>
</dbReference>
<feature type="region of interest" description="Disordered" evidence="8">
    <location>
        <begin position="1"/>
        <end position="23"/>
    </location>
</feature>
<dbReference type="InterPro" id="IPR037264">
    <property type="entry name" value="TFIID_NTD2_sf"/>
</dbReference>
<dbReference type="eggNOG" id="KOG0263">
    <property type="taxonomic scope" value="Eukaryota"/>
</dbReference>
<keyword evidence="5" id="KW-0804">Transcription</keyword>
<evidence type="ECO:0000256" key="5">
    <source>
        <dbReference type="ARBA" id="ARBA00023163"/>
    </source>
</evidence>
<evidence type="ECO:0000256" key="8">
    <source>
        <dbReference type="SAM" id="MobiDB-lite"/>
    </source>
</evidence>
<dbReference type="InParanoid" id="S8EKL9"/>
<comment type="subcellular location">
    <subcellularLocation>
        <location evidence="1">Nucleus</location>
    </subcellularLocation>
</comment>
<dbReference type="InterPro" id="IPR015943">
    <property type="entry name" value="WD40/YVTN_repeat-like_dom_sf"/>
</dbReference>
<dbReference type="PRINTS" id="PR00320">
    <property type="entry name" value="GPROTEINBRPT"/>
</dbReference>
<feature type="domain" description="TFIID subunit TAF5 NTD2" evidence="9">
    <location>
        <begin position="141"/>
        <end position="254"/>
    </location>
</feature>
<evidence type="ECO:0000313" key="10">
    <source>
        <dbReference type="EMBL" id="EPT03874.1"/>
    </source>
</evidence>
<dbReference type="STRING" id="743788.S8EKL9"/>
<feature type="repeat" description="WD" evidence="7">
    <location>
        <begin position="690"/>
        <end position="723"/>
    </location>
</feature>
<evidence type="ECO:0000256" key="7">
    <source>
        <dbReference type="PROSITE-ProRule" id="PRU00221"/>
    </source>
</evidence>
<dbReference type="OrthoDB" id="10266330at2759"/>
<dbReference type="InterPro" id="IPR019775">
    <property type="entry name" value="WD40_repeat_CS"/>
</dbReference>
<keyword evidence="11" id="KW-1185">Reference proteome</keyword>
<dbReference type="PROSITE" id="PS00678">
    <property type="entry name" value="WD_REPEATS_1"/>
    <property type="match status" value="2"/>
</dbReference>
<dbReference type="PANTHER" id="PTHR19879:SF1">
    <property type="entry name" value="CANNONBALL-RELATED"/>
    <property type="match status" value="1"/>
</dbReference>
<keyword evidence="4" id="KW-0805">Transcription regulation</keyword>
<dbReference type="SUPFAM" id="SSF160897">
    <property type="entry name" value="Taf5 N-terminal domain-like"/>
    <property type="match status" value="1"/>
</dbReference>
<dbReference type="EMBL" id="KE504128">
    <property type="protein sequence ID" value="EPT03874.1"/>
    <property type="molecule type" value="Genomic_DNA"/>
</dbReference>
<dbReference type="GO" id="GO:0005669">
    <property type="term" value="C:transcription factor TFIID complex"/>
    <property type="evidence" value="ECO:0007669"/>
    <property type="project" value="TreeGrafter"/>
</dbReference>
<dbReference type="Gene3D" id="1.25.40.500">
    <property type="entry name" value="TFIID subunit TAF5, NTD2 domain"/>
    <property type="match status" value="1"/>
</dbReference>
<evidence type="ECO:0000259" key="9">
    <source>
        <dbReference type="Pfam" id="PF04494"/>
    </source>
</evidence>
<keyword evidence="3" id="KW-0677">Repeat</keyword>
<feature type="repeat" description="WD" evidence="7">
    <location>
        <begin position="648"/>
        <end position="689"/>
    </location>
</feature>
<dbReference type="GO" id="GO:0006367">
    <property type="term" value="P:transcription initiation at RNA polymerase II promoter"/>
    <property type="evidence" value="ECO:0007669"/>
    <property type="project" value="TreeGrafter"/>
</dbReference>
<evidence type="ECO:0000313" key="11">
    <source>
        <dbReference type="Proteomes" id="UP000015241"/>
    </source>
</evidence>
<sequence length="801" mass="86721">MSAATPAPSTPDMSTPSGAPAAAATEPIAGVNKAILEYLRDKGFKGAEKEFLAALEGDGTDKGKGKQPEASSSTSTPSTISAEDLVKALAVYAQKSRSGENVFKDAANVLQELASMGNPSTIQNLLSSIDAVGAEEILSLDPTDKQEGFRELENWVDGSLDMYRPEFRPILFPIFCHFYLDLIQHGFKEAATKFFAEFSPSLAPSHAPTLHHLSTLLLPIHVQNDELAQRFRNEKYTVRMSRSGFDLLVGWLTEGVGGEPSGAGEGFSGKRGKRGRAAVLRVVNNHLRFDVTTSTTTSVADNAWEESTGLLTSVIPQASGSGSSTVANAQSFNASKGELKLGMPVMHEELRTETDRALRDQALVERDPGIHDDLKILYNRPTTETGGIPQSDLPPYPPSFRTVDVKREVEKVRDTRKRIRLEKTEVRTPQGVVKNQPLPSICAYTLHDVGEGAPCCTFSQDTSMLAAGFSESYIRIWSLKGEKLKGYRSDFQASSVRDVGSLKKIREKGGSTTRKLIGHSGPVYSVAFDPTNGSAAPPRYLLSASADATTRLWSLDTMTNIVAYRGHQNPVWDVQWGPMGIYFATASRDRTARLWSTDRAATLRVYAGHLSDVDCVRFHPNSLYLATGSSDWTARLWDVQRGSCVRVFIGHQGIVSTLAFSPNGKYLATAGEDLAINLWDLGSGKRIKKMAGHTASVYSLAFSEESSMLVSGGADWTVRCWDVGAAGGPQSKAKENGVLTNGNGNAASTNGDAPSAKEEESIETSDLLATFPTKRTPIVNVQFTPRNLCLVAGPYLTPEQR</sequence>
<name>S8EKL9_FOMSC</name>
<dbReference type="PANTHER" id="PTHR19879">
    <property type="entry name" value="TRANSCRIPTION INITIATION FACTOR TFIID"/>
    <property type="match status" value="1"/>
</dbReference>
<dbReference type="InterPro" id="IPR001680">
    <property type="entry name" value="WD40_rpt"/>
</dbReference>
<evidence type="ECO:0000256" key="2">
    <source>
        <dbReference type="ARBA" id="ARBA00022574"/>
    </source>
</evidence>
<keyword evidence="2 7" id="KW-0853">WD repeat</keyword>
<dbReference type="AlphaFoldDB" id="S8EKL9"/>
<feature type="region of interest" description="Disordered" evidence="8">
    <location>
        <begin position="55"/>
        <end position="79"/>
    </location>
</feature>
<dbReference type="InterPro" id="IPR020472">
    <property type="entry name" value="WD40_PAC1"/>
</dbReference>
<dbReference type="CDD" id="cd00200">
    <property type="entry name" value="WD40"/>
    <property type="match status" value="1"/>
</dbReference>
<dbReference type="Pfam" id="PF00400">
    <property type="entry name" value="WD40"/>
    <property type="match status" value="5"/>
</dbReference>
<dbReference type="Gene3D" id="2.130.10.10">
    <property type="entry name" value="YVTN repeat-like/Quinoprotein amine dehydrogenase"/>
    <property type="match status" value="2"/>
</dbReference>
<dbReference type="FunCoup" id="S8EKL9">
    <property type="interactions" value="287"/>
</dbReference>
<feature type="repeat" description="WD" evidence="7">
    <location>
        <begin position="564"/>
        <end position="605"/>
    </location>
</feature>
<evidence type="ECO:0000256" key="3">
    <source>
        <dbReference type="ARBA" id="ARBA00022737"/>
    </source>
</evidence>
<dbReference type="PROSITE" id="PS50294">
    <property type="entry name" value="WD_REPEATS_REGION"/>
    <property type="match status" value="5"/>
</dbReference>